<organism evidence="5 6">
    <name type="scientific">Sporothrix epigloea</name>
    <dbReference type="NCBI Taxonomy" id="1892477"/>
    <lineage>
        <taxon>Eukaryota</taxon>
        <taxon>Fungi</taxon>
        <taxon>Dikarya</taxon>
        <taxon>Ascomycota</taxon>
        <taxon>Pezizomycotina</taxon>
        <taxon>Sordariomycetes</taxon>
        <taxon>Sordariomycetidae</taxon>
        <taxon>Ophiostomatales</taxon>
        <taxon>Ophiostomataceae</taxon>
        <taxon>Sporothrix</taxon>
    </lineage>
</organism>
<feature type="region of interest" description="Disordered" evidence="2">
    <location>
        <begin position="365"/>
        <end position="400"/>
    </location>
</feature>
<evidence type="ECO:0000259" key="3">
    <source>
        <dbReference type="Pfam" id="PF05282"/>
    </source>
</evidence>
<evidence type="ECO:0000313" key="6">
    <source>
        <dbReference type="Proteomes" id="UP001642501"/>
    </source>
</evidence>
<proteinExistence type="inferred from homology"/>
<dbReference type="Pfam" id="PF20981">
    <property type="entry name" value="AAR2_1st"/>
    <property type="match status" value="1"/>
</dbReference>
<comment type="similarity">
    <text evidence="1">Belongs to the AAR2 family.</text>
</comment>
<accession>A0ABP0D7Y0</accession>
<dbReference type="CDD" id="cd13777">
    <property type="entry name" value="Aar2_N"/>
    <property type="match status" value="1"/>
</dbReference>
<protein>
    <submittedName>
        <fullName evidence="5">Uncharacterized protein</fullName>
    </submittedName>
</protein>
<sequence>MDSDHAGAATSHQKTSTTDSTATSTSDVKRRSSNGSGNGNSAAFDKNHPLAKSDSVVSHKSIPFTGTFPIGQLKIHQASVKESMIYDDYNGAGAANAAIASGRFGQNRPSRHPPIKGDTFVLLSTPEEAHVGCDSTALTVKKIANAEESFLGFRDLPPGAHLVWLSAPGAMSRQGYWFVTRPASTSASVPRAGIVRVKQWDQYNEVLGECASQYEAQSLAADLTSIYPRLLAYNSKPCTETGDTNTSLGSSYLGPPLRNGELSIPEAGLWTSLVSCISEELLARVMGERLLSAGNRTMAESSVATATAAETRCTEWLVSTNDTVQGEMAMPLRPASTQLWGNSGGAEFTFIFAKDDLDPYQLLASRDRRRPSSSGGTVSSSVAPSTITTDSSDHDHDYDHDSVVDTTERIAAMLEQQASRGLCDNDLIGELQFAFLTGTLLSNLSCLEQWWHLVLKVYLRAYKLVTRRPVLCRMFFQTLHCQFLFLERHVAGGFLGHSSSPGNDDKAAGITPRGGSSDVASTATVTAEADAGGTGLFDAKTQGAMQLQTSLTVFKRRLNEMLLDLGKAASTHEAAVGEAFASLEASLWKYGWDLRSDYVSRGSGNNSGDTDDIDSRVGHFGDLADNDDSDDEMDYYEEAIKRTTDSRKDGQRHHTGLSDTDSESDQPVLVELDEDGREVGLVSWD</sequence>
<feature type="domain" description="AAR2 C-terminal" evidence="3">
    <location>
        <begin position="404"/>
        <end position="594"/>
    </location>
</feature>
<reference evidence="5 6" key="1">
    <citation type="submission" date="2024-01" db="EMBL/GenBank/DDBJ databases">
        <authorList>
            <person name="Allen C."/>
            <person name="Tagirdzhanova G."/>
        </authorList>
    </citation>
    <scope>NUCLEOTIDE SEQUENCE [LARGE SCALE GENOMIC DNA]</scope>
    <source>
        <strain evidence="5 6">CBS 573.63</strain>
    </source>
</reference>
<feature type="region of interest" description="Disordered" evidence="2">
    <location>
        <begin position="499"/>
        <end position="518"/>
    </location>
</feature>
<dbReference type="InterPro" id="IPR033648">
    <property type="entry name" value="AAR2_C"/>
</dbReference>
<dbReference type="InterPro" id="IPR033647">
    <property type="entry name" value="Aar2_N"/>
</dbReference>
<feature type="region of interest" description="Disordered" evidence="2">
    <location>
        <begin position="1"/>
        <end position="47"/>
    </location>
</feature>
<feature type="compositionally biased region" description="Low complexity" evidence="2">
    <location>
        <begin position="372"/>
        <end position="390"/>
    </location>
</feature>
<feature type="region of interest" description="Disordered" evidence="2">
    <location>
        <begin position="602"/>
        <end position="685"/>
    </location>
</feature>
<evidence type="ECO:0000256" key="2">
    <source>
        <dbReference type="SAM" id="MobiDB-lite"/>
    </source>
</evidence>
<dbReference type="Gene3D" id="1.25.40.550">
    <property type="entry name" value="Aar2, C-terminal domain-like"/>
    <property type="match status" value="1"/>
</dbReference>
<feature type="compositionally biased region" description="Acidic residues" evidence="2">
    <location>
        <begin position="624"/>
        <end position="637"/>
    </location>
</feature>
<comment type="caution">
    <text evidence="5">The sequence shown here is derived from an EMBL/GenBank/DDBJ whole genome shotgun (WGS) entry which is preliminary data.</text>
</comment>
<dbReference type="PANTHER" id="PTHR12689">
    <property type="entry name" value="A1 CISTRON SPLICING FACTOR AAR2-RELATED"/>
    <property type="match status" value="1"/>
</dbReference>
<feature type="compositionally biased region" description="Basic and acidic residues" evidence="2">
    <location>
        <begin position="391"/>
        <end position="400"/>
    </location>
</feature>
<dbReference type="Gene3D" id="2.60.34.20">
    <property type="match status" value="1"/>
</dbReference>
<dbReference type="InterPro" id="IPR038516">
    <property type="entry name" value="AAR2_N_sf"/>
</dbReference>
<evidence type="ECO:0000313" key="5">
    <source>
        <dbReference type="EMBL" id="CAK7263335.1"/>
    </source>
</evidence>
<evidence type="ECO:0000256" key="1">
    <source>
        <dbReference type="ARBA" id="ARBA00006281"/>
    </source>
</evidence>
<feature type="domain" description="AAR2 N-terminal" evidence="4">
    <location>
        <begin position="117"/>
        <end position="287"/>
    </location>
</feature>
<dbReference type="InterPro" id="IPR038514">
    <property type="entry name" value="AAR2_C_sf"/>
</dbReference>
<dbReference type="PANTHER" id="PTHR12689:SF4">
    <property type="entry name" value="PROTEIN AAR2 HOMOLOG"/>
    <property type="match status" value="1"/>
</dbReference>
<dbReference type="EMBL" id="CAWUOM010000004">
    <property type="protein sequence ID" value="CAK7263335.1"/>
    <property type="molecule type" value="Genomic_DNA"/>
</dbReference>
<dbReference type="InterPro" id="IPR007946">
    <property type="entry name" value="AAR2"/>
</dbReference>
<feature type="compositionally biased region" description="Basic and acidic residues" evidence="2">
    <location>
        <begin position="638"/>
        <end position="649"/>
    </location>
</feature>
<evidence type="ECO:0000259" key="4">
    <source>
        <dbReference type="Pfam" id="PF20981"/>
    </source>
</evidence>
<feature type="compositionally biased region" description="Low complexity" evidence="2">
    <location>
        <begin position="15"/>
        <end position="26"/>
    </location>
</feature>
<keyword evidence="6" id="KW-1185">Reference proteome</keyword>
<name>A0ABP0D7Y0_9PEZI</name>
<gene>
    <name evidence="5" type="ORF">SEPCBS57363_000525</name>
</gene>
<dbReference type="Proteomes" id="UP001642501">
    <property type="component" value="Unassembled WGS sequence"/>
</dbReference>
<dbReference type="CDD" id="cd13778">
    <property type="entry name" value="Aar2_C"/>
    <property type="match status" value="1"/>
</dbReference>
<dbReference type="Pfam" id="PF05282">
    <property type="entry name" value="AAR2"/>
    <property type="match status" value="1"/>
</dbReference>